<feature type="chain" id="PRO_5040373329" evidence="3">
    <location>
        <begin position="22"/>
        <end position="420"/>
    </location>
</feature>
<keyword evidence="3" id="KW-0732">Signal</keyword>
<keyword evidence="1 2" id="KW-0456">Lyase</keyword>
<proteinExistence type="inferred from homology"/>
<dbReference type="EMBL" id="JALAPQ010000004">
    <property type="protein sequence ID" value="MCY8455991.1"/>
    <property type="molecule type" value="Genomic_DNA"/>
</dbReference>
<dbReference type="SMART" id="SM00656">
    <property type="entry name" value="Amb_all"/>
    <property type="match status" value="1"/>
</dbReference>
<dbReference type="EC" id="4.2.2.2" evidence="5"/>
<reference evidence="5" key="1">
    <citation type="submission" date="2022-02" db="EMBL/GenBank/DDBJ databases">
        <title>Crop Bioprotection Bacillus Genome Sequencing.</title>
        <authorList>
            <person name="Dunlap C."/>
        </authorList>
    </citation>
    <scope>NUCLEOTIDE SEQUENCE</scope>
    <source>
        <strain evidence="5">WR1O2A-53</strain>
    </source>
</reference>
<comment type="caution">
    <text evidence="5">The sequence shown here is derived from an EMBL/GenBank/DDBJ whole genome shotgun (WGS) entry which is preliminary data.</text>
</comment>
<dbReference type="Proteomes" id="UP001078573">
    <property type="component" value="Unassembled WGS sequence"/>
</dbReference>
<comment type="similarity">
    <text evidence="2">Belongs to the polysaccharide lyase 1 family.</text>
</comment>
<feature type="domain" description="Pectate lyase" evidence="4">
    <location>
        <begin position="105"/>
        <end position="352"/>
    </location>
</feature>
<dbReference type="AlphaFoldDB" id="A0A9Q4E273"/>
<keyword evidence="2" id="KW-0119">Carbohydrate metabolism</keyword>
<dbReference type="GO" id="GO:0000272">
    <property type="term" value="P:polysaccharide catabolic process"/>
    <property type="evidence" value="ECO:0007669"/>
    <property type="project" value="UniProtKB-KW"/>
</dbReference>
<keyword evidence="2" id="KW-0964">Secreted</keyword>
<evidence type="ECO:0000313" key="5">
    <source>
        <dbReference type="EMBL" id="MCY8455991.1"/>
    </source>
</evidence>
<dbReference type="PANTHER" id="PTHR31683">
    <property type="entry name" value="PECTATE LYASE 18-RELATED"/>
    <property type="match status" value="1"/>
</dbReference>
<keyword evidence="2" id="KW-0624">Polysaccharide degradation</keyword>
<dbReference type="SUPFAM" id="SSF51126">
    <property type="entry name" value="Pectin lyase-like"/>
    <property type="match status" value="1"/>
</dbReference>
<dbReference type="Pfam" id="PF00544">
    <property type="entry name" value="Pectate_lyase_4"/>
    <property type="match status" value="1"/>
</dbReference>
<comment type="subcellular location">
    <subcellularLocation>
        <location evidence="2">Secreted</location>
    </subcellularLocation>
</comment>
<protein>
    <submittedName>
        <fullName evidence="5">Pectate lyase</fullName>
        <ecNumber evidence="5">4.2.2.2</ecNumber>
    </submittedName>
</protein>
<feature type="signal peptide" evidence="3">
    <location>
        <begin position="1"/>
        <end position="21"/>
    </location>
</feature>
<gene>
    <name evidence="5" type="ORF">MOC89_03650</name>
</gene>
<dbReference type="InterPro" id="IPR012334">
    <property type="entry name" value="Pectin_lyas_fold"/>
</dbReference>
<dbReference type="RefSeq" id="WP_268391346.1">
    <property type="nucleotide sequence ID" value="NZ_CP145137.1"/>
</dbReference>
<evidence type="ECO:0000256" key="2">
    <source>
        <dbReference type="RuleBase" id="RU361173"/>
    </source>
</evidence>
<dbReference type="InterPro" id="IPR045032">
    <property type="entry name" value="PEL"/>
</dbReference>
<dbReference type="GO" id="GO:0005576">
    <property type="term" value="C:extracellular region"/>
    <property type="evidence" value="ECO:0007669"/>
    <property type="project" value="UniProtKB-SubCell"/>
</dbReference>
<evidence type="ECO:0000256" key="3">
    <source>
        <dbReference type="SAM" id="SignalP"/>
    </source>
</evidence>
<dbReference type="GO" id="GO:0030570">
    <property type="term" value="F:pectate lyase activity"/>
    <property type="evidence" value="ECO:0007669"/>
    <property type="project" value="UniProtKB-EC"/>
</dbReference>
<sequence>MKKVMLATALLLGLTPAGANAADLGHQTLGSNDGWGAYSTGTTGGSKASSSNVYTVSNRNQLVSALGKDTNTTPKIIYIKGTIDMNVDDNLKPLGLNDYKDPEYDLDKYLKAYDPSTWGKKEPSGTLEEARARSQKNQKARVMVDIPANTTIVGSGTNAKIVGGNFQIKSDNVIIRNIEFQDAYDYFPQWDPTDGSSGNWNSQYDNITINGGTHIWIDHCTFNDGSRPDSTSPKYFGRKYQHHDGQTDASNGANYITMSFNYYHDHDKSSIFGSSDSKTSDDGKLKITLHHNRYKNVVQRAPRVRFGQVHVYNNYYEGSTSSSDYAFSYAWGIGKSSKIYAQNNVIDVPGLPAAKTISVFSGGTALYDSGTLLNGTQINASAANGLSSSVGWTPSLHGTIDASANVKSNVISQAGAGKLN</sequence>
<dbReference type="InterPro" id="IPR011050">
    <property type="entry name" value="Pectin_lyase_fold/virulence"/>
</dbReference>
<dbReference type="InterPro" id="IPR002022">
    <property type="entry name" value="Pec_lyase"/>
</dbReference>
<evidence type="ECO:0000259" key="4">
    <source>
        <dbReference type="SMART" id="SM00656"/>
    </source>
</evidence>
<name>A0A9Q4E273_BACSC</name>
<accession>A0A9Q4E273</accession>
<evidence type="ECO:0000313" key="6">
    <source>
        <dbReference type="Proteomes" id="UP001078573"/>
    </source>
</evidence>
<evidence type="ECO:0000256" key="1">
    <source>
        <dbReference type="ARBA" id="ARBA00023239"/>
    </source>
</evidence>
<dbReference type="Gene3D" id="2.160.20.10">
    <property type="entry name" value="Single-stranded right-handed beta-helix, Pectin lyase-like"/>
    <property type="match status" value="1"/>
</dbReference>
<organism evidence="5 6">
    <name type="scientific">Bacillus spizizenii</name>
    <name type="common">Bacillus subtilis subsp. spizizenii</name>
    <dbReference type="NCBI Taxonomy" id="96241"/>
    <lineage>
        <taxon>Bacteria</taxon>
        <taxon>Bacillati</taxon>
        <taxon>Bacillota</taxon>
        <taxon>Bacilli</taxon>
        <taxon>Bacillales</taxon>
        <taxon>Bacillaceae</taxon>
        <taxon>Bacillus</taxon>
    </lineage>
</organism>
<dbReference type="PANTHER" id="PTHR31683:SF18">
    <property type="entry name" value="PECTATE LYASE 21-RELATED"/>
    <property type="match status" value="1"/>
</dbReference>